<gene>
    <name evidence="11" type="ORF">SAMN05421823_104117</name>
</gene>
<evidence type="ECO:0000313" key="12">
    <source>
        <dbReference type="Proteomes" id="UP000198510"/>
    </source>
</evidence>
<evidence type="ECO:0000313" key="11">
    <source>
        <dbReference type="EMBL" id="SDL00388.1"/>
    </source>
</evidence>
<dbReference type="Pfam" id="PF07730">
    <property type="entry name" value="HisKA_3"/>
    <property type="match status" value="1"/>
</dbReference>
<sequence length="235" mass="25777">MTRTSSFNPASDNEHLLQREILKTHLEMQAHTFQALTKEIHDNIGQLLSLTRLHVSTIKGATPELFDQKVGTCKALLDRAIEDLRSLSTPLGSAFVAEHTLSESVQAQLETIRKTGVCETSLRVTGQAVDALEASRKLLAFRIVQEALTNVVSHAQATHIVVTIHHTDDGITLTLEDDGEGFEADQLTHRTSPADDTGIGAMQYRAALIQADFSLQSRPGEGTRVYLRIPYPVVS</sequence>
<organism evidence="11 12">
    <name type="scientific">Catalinimonas alkaloidigena</name>
    <dbReference type="NCBI Taxonomy" id="1075417"/>
    <lineage>
        <taxon>Bacteria</taxon>
        <taxon>Pseudomonadati</taxon>
        <taxon>Bacteroidota</taxon>
        <taxon>Cytophagia</taxon>
        <taxon>Cytophagales</taxon>
        <taxon>Catalimonadaceae</taxon>
        <taxon>Catalinimonas</taxon>
    </lineage>
</organism>
<dbReference type="CDD" id="cd16917">
    <property type="entry name" value="HATPase_UhpB-NarQ-NarX-like"/>
    <property type="match status" value="1"/>
</dbReference>
<keyword evidence="8" id="KW-0902">Two-component regulatory system</keyword>
<dbReference type="PANTHER" id="PTHR24421:SF10">
    <property type="entry name" value="NITRATE_NITRITE SENSOR PROTEIN NARQ"/>
    <property type="match status" value="1"/>
</dbReference>
<keyword evidence="12" id="KW-1185">Reference proteome</keyword>
<dbReference type="AlphaFoldDB" id="A0A1G9GI86"/>
<feature type="domain" description="Histidine kinase/HSP90-like ATPase" evidence="9">
    <location>
        <begin position="140"/>
        <end position="231"/>
    </location>
</feature>
<keyword evidence="6 11" id="KW-0418">Kinase</keyword>
<dbReference type="Pfam" id="PF02518">
    <property type="entry name" value="HATPase_c"/>
    <property type="match status" value="1"/>
</dbReference>
<dbReference type="InterPro" id="IPR003594">
    <property type="entry name" value="HATPase_dom"/>
</dbReference>
<dbReference type="EMBL" id="FNFO01000004">
    <property type="protein sequence ID" value="SDL00388.1"/>
    <property type="molecule type" value="Genomic_DNA"/>
</dbReference>
<evidence type="ECO:0000256" key="1">
    <source>
        <dbReference type="ARBA" id="ARBA00000085"/>
    </source>
</evidence>
<evidence type="ECO:0000256" key="6">
    <source>
        <dbReference type="ARBA" id="ARBA00022777"/>
    </source>
</evidence>
<dbReference type="RefSeq" id="WP_089681951.1">
    <property type="nucleotide sequence ID" value="NZ_FNFO01000004.1"/>
</dbReference>
<dbReference type="STRING" id="1075417.SAMN05421823_104117"/>
<dbReference type="GO" id="GO:0016020">
    <property type="term" value="C:membrane"/>
    <property type="evidence" value="ECO:0007669"/>
    <property type="project" value="InterPro"/>
</dbReference>
<accession>A0A1G9GI86</accession>
<reference evidence="11 12" key="1">
    <citation type="submission" date="2016-10" db="EMBL/GenBank/DDBJ databases">
        <authorList>
            <person name="de Groot N.N."/>
        </authorList>
    </citation>
    <scope>NUCLEOTIDE SEQUENCE [LARGE SCALE GENOMIC DNA]</scope>
    <source>
        <strain evidence="11 12">DSM 25186</strain>
    </source>
</reference>
<dbReference type="GO" id="GO:0000155">
    <property type="term" value="F:phosphorelay sensor kinase activity"/>
    <property type="evidence" value="ECO:0007669"/>
    <property type="project" value="InterPro"/>
</dbReference>
<evidence type="ECO:0000256" key="2">
    <source>
        <dbReference type="ARBA" id="ARBA00012438"/>
    </source>
</evidence>
<keyword evidence="3" id="KW-0597">Phosphoprotein</keyword>
<evidence type="ECO:0000256" key="8">
    <source>
        <dbReference type="ARBA" id="ARBA00023012"/>
    </source>
</evidence>
<keyword evidence="4" id="KW-0808">Transferase</keyword>
<evidence type="ECO:0000259" key="9">
    <source>
        <dbReference type="Pfam" id="PF02518"/>
    </source>
</evidence>
<dbReference type="GO" id="GO:0046983">
    <property type="term" value="F:protein dimerization activity"/>
    <property type="evidence" value="ECO:0007669"/>
    <property type="project" value="InterPro"/>
</dbReference>
<dbReference type="SUPFAM" id="SSF55874">
    <property type="entry name" value="ATPase domain of HSP90 chaperone/DNA topoisomerase II/histidine kinase"/>
    <property type="match status" value="1"/>
</dbReference>
<dbReference type="GO" id="GO:0005524">
    <property type="term" value="F:ATP binding"/>
    <property type="evidence" value="ECO:0007669"/>
    <property type="project" value="UniProtKB-KW"/>
</dbReference>
<proteinExistence type="predicted"/>
<keyword evidence="5" id="KW-0547">Nucleotide-binding</keyword>
<keyword evidence="7" id="KW-0067">ATP-binding</keyword>
<dbReference type="Gene3D" id="3.30.565.10">
    <property type="entry name" value="Histidine kinase-like ATPase, C-terminal domain"/>
    <property type="match status" value="1"/>
</dbReference>
<dbReference type="InterPro" id="IPR036890">
    <property type="entry name" value="HATPase_C_sf"/>
</dbReference>
<name>A0A1G9GI86_9BACT</name>
<dbReference type="PANTHER" id="PTHR24421">
    <property type="entry name" value="NITRATE/NITRITE SENSOR PROTEIN NARX-RELATED"/>
    <property type="match status" value="1"/>
</dbReference>
<protein>
    <recommendedName>
        <fullName evidence="2">histidine kinase</fullName>
        <ecNumber evidence="2">2.7.13.3</ecNumber>
    </recommendedName>
</protein>
<dbReference type="InterPro" id="IPR050482">
    <property type="entry name" value="Sensor_HK_TwoCompSys"/>
</dbReference>
<evidence type="ECO:0000256" key="7">
    <source>
        <dbReference type="ARBA" id="ARBA00022840"/>
    </source>
</evidence>
<dbReference type="InterPro" id="IPR011712">
    <property type="entry name" value="Sig_transdc_His_kin_sub3_dim/P"/>
</dbReference>
<dbReference type="EC" id="2.7.13.3" evidence="2"/>
<feature type="domain" description="Signal transduction histidine kinase subgroup 3 dimerisation and phosphoacceptor" evidence="10">
    <location>
        <begin position="36"/>
        <end position="89"/>
    </location>
</feature>
<evidence type="ECO:0000256" key="4">
    <source>
        <dbReference type="ARBA" id="ARBA00022679"/>
    </source>
</evidence>
<evidence type="ECO:0000256" key="5">
    <source>
        <dbReference type="ARBA" id="ARBA00022741"/>
    </source>
</evidence>
<evidence type="ECO:0000259" key="10">
    <source>
        <dbReference type="Pfam" id="PF07730"/>
    </source>
</evidence>
<evidence type="ECO:0000256" key="3">
    <source>
        <dbReference type="ARBA" id="ARBA00022553"/>
    </source>
</evidence>
<comment type="catalytic activity">
    <reaction evidence="1">
        <text>ATP + protein L-histidine = ADP + protein N-phospho-L-histidine.</text>
        <dbReference type="EC" id="2.7.13.3"/>
    </reaction>
</comment>
<dbReference type="OrthoDB" id="9760839at2"/>
<dbReference type="Proteomes" id="UP000198510">
    <property type="component" value="Unassembled WGS sequence"/>
</dbReference>